<protein>
    <submittedName>
        <fullName evidence="1">Uncharacterized protein</fullName>
    </submittedName>
</protein>
<keyword evidence="2" id="KW-1185">Reference proteome</keyword>
<evidence type="ECO:0000313" key="2">
    <source>
        <dbReference type="Proteomes" id="UP000247810"/>
    </source>
</evidence>
<gene>
    <name evidence="1" type="ORF">BO71DRAFT_282112</name>
</gene>
<proteinExistence type="predicted"/>
<accession>A0A319CSY1</accession>
<organism evidence="1 2">
    <name type="scientific">Aspergillus ellipticus CBS 707.79</name>
    <dbReference type="NCBI Taxonomy" id="1448320"/>
    <lineage>
        <taxon>Eukaryota</taxon>
        <taxon>Fungi</taxon>
        <taxon>Dikarya</taxon>
        <taxon>Ascomycota</taxon>
        <taxon>Pezizomycotina</taxon>
        <taxon>Eurotiomycetes</taxon>
        <taxon>Eurotiomycetidae</taxon>
        <taxon>Eurotiales</taxon>
        <taxon>Aspergillaceae</taxon>
        <taxon>Aspergillus</taxon>
        <taxon>Aspergillus subgen. Circumdati</taxon>
    </lineage>
</organism>
<name>A0A319CSY1_9EURO</name>
<dbReference type="EMBL" id="KZ826097">
    <property type="protein sequence ID" value="PYH88405.1"/>
    <property type="molecule type" value="Genomic_DNA"/>
</dbReference>
<evidence type="ECO:0000313" key="1">
    <source>
        <dbReference type="EMBL" id="PYH88405.1"/>
    </source>
</evidence>
<reference evidence="1 2" key="1">
    <citation type="submission" date="2018-02" db="EMBL/GenBank/DDBJ databases">
        <title>The genomes of Aspergillus section Nigri reveals drivers in fungal speciation.</title>
        <authorList>
            <consortium name="DOE Joint Genome Institute"/>
            <person name="Vesth T.C."/>
            <person name="Nybo J."/>
            <person name="Theobald S."/>
            <person name="Brandl J."/>
            <person name="Frisvad J.C."/>
            <person name="Nielsen K.F."/>
            <person name="Lyhne E.K."/>
            <person name="Kogle M.E."/>
            <person name="Kuo A."/>
            <person name="Riley R."/>
            <person name="Clum A."/>
            <person name="Nolan M."/>
            <person name="Lipzen A."/>
            <person name="Salamov A."/>
            <person name="Henrissat B."/>
            <person name="Wiebenga A."/>
            <person name="De vries R.P."/>
            <person name="Grigoriev I.V."/>
            <person name="Mortensen U.H."/>
            <person name="Andersen M.R."/>
            <person name="Baker S.E."/>
        </authorList>
    </citation>
    <scope>NUCLEOTIDE SEQUENCE [LARGE SCALE GENOMIC DNA]</scope>
    <source>
        <strain evidence="1 2">CBS 707.79</strain>
    </source>
</reference>
<dbReference type="AlphaFoldDB" id="A0A319CSY1"/>
<dbReference type="OrthoDB" id="4478994at2759"/>
<dbReference type="Proteomes" id="UP000247810">
    <property type="component" value="Unassembled WGS sequence"/>
</dbReference>
<feature type="non-terminal residue" evidence="1">
    <location>
        <position position="129"/>
    </location>
</feature>
<sequence length="129" mass="14223">PLLDVSLGNFSFSSSSARSLQAMLNVQMINAVLAKIKYSIQRMLLYHGLSQSDARGYIHGPYYSHLGRHHSYPTPPDLASPSSIANGTGSPSPFVSGVDNVVRRALLEIQDLELSLRIRARAIQQWSEE</sequence>
<dbReference type="STRING" id="1448320.A0A319CSY1"/>
<feature type="non-terminal residue" evidence="1">
    <location>
        <position position="1"/>
    </location>
</feature>
<dbReference type="VEuPathDB" id="FungiDB:BO71DRAFT_282112"/>